<keyword evidence="2" id="KW-1185">Reference proteome</keyword>
<accession>A0AAE1U7W2</accession>
<evidence type="ECO:0000313" key="1">
    <source>
        <dbReference type="EMBL" id="KAK4313773.1"/>
    </source>
</evidence>
<name>A0AAE1U7W2_9EUCA</name>
<comment type="caution">
    <text evidence="1">The sequence shown here is derived from an EMBL/GenBank/DDBJ whole genome shotgun (WGS) entry which is preliminary data.</text>
</comment>
<dbReference type="EMBL" id="JAWZYT010001271">
    <property type="protein sequence ID" value="KAK4313773.1"/>
    <property type="molecule type" value="Genomic_DNA"/>
</dbReference>
<protein>
    <submittedName>
        <fullName evidence="1">Uncharacterized protein</fullName>
    </submittedName>
</protein>
<dbReference type="AlphaFoldDB" id="A0AAE1U7W2"/>
<reference evidence="1" key="1">
    <citation type="submission" date="2023-11" db="EMBL/GenBank/DDBJ databases">
        <title>Genome assemblies of two species of porcelain crab, Petrolisthes cinctipes and Petrolisthes manimaculis (Anomura: Porcellanidae).</title>
        <authorList>
            <person name="Angst P."/>
        </authorList>
    </citation>
    <scope>NUCLEOTIDE SEQUENCE</scope>
    <source>
        <strain evidence="1">PB745_02</strain>
        <tissue evidence="1">Gill</tissue>
    </source>
</reference>
<dbReference type="PANTHER" id="PTHR45913">
    <property type="entry name" value="EPM2A-INTERACTING PROTEIN 1"/>
    <property type="match status" value="1"/>
</dbReference>
<sequence length="119" mass="13295">MPCTKEIVRIMLGEQHAKKLDTQPLSDNTVQRRIADMSTDIKDQVVSEIKTAPLGTFALQLDETTDDSAAKTLPSDLKEVLDDTVKMVNFVKSSALNSRLFRLLCSDLDSVHETLLYAR</sequence>
<organism evidence="1 2">
    <name type="scientific">Petrolisthes manimaculis</name>
    <dbReference type="NCBI Taxonomy" id="1843537"/>
    <lineage>
        <taxon>Eukaryota</taxon>
        <taxon>Metazoa</taxon>
        <taxon>Ecdysozoa</taxon>
        <taxon>Arthropoda</taxon>
        <taxon>Crustacea</taxon>
        <taxon>Multicrustacea</taxon>
        <taxon>Malacostraca</taxon>
        <taxon>Eumalacostraca</taxon>
        <taxon>Eucarida</taxon>
        <taxon>Decapoda</taxon>
        <taxon>Pleocyemata</taxon>
        <taxon>Anomura</taxon>
        <taxon>Galatheoidea</taxon>
        <taxon>Porcellanidae</taxon>
        <taxon>Petrolisthes</taxon>
    </lineage>
</organism>
<proteinExistence type="predicted"/>
<dbReference type="PANTHER" id="PTHR45913:SF19">
    <property type="entry name" value="LOW QUALITY PROTEIN: ZINC FINGER BED DOMAIN-CONTAINING PROTEIN 5-LIKE"/>
    <property type="match status" value="1"/>
</dbReference>
<evidence type="ECO:0000313" key="2">
    <source>
        <dbReference type="Proteomes" id="UP001292094"/>
    </source>
</evidence>
<gene>
    <name evidence="1" type="ORF">Pmani_014896</name>
</gene>
<dbReference type="Proteomes" id="UP001292094">
    <property type="component" value="Unassembled WGS sequence"/>
</dbReference>